<evidence type="ECO:0000313" key="2">
    <source>
        <dbReference type="EMBL" id="KJL27592.1"/>
    </source>
</evidence>
<sequence>MTSSRPFRPLILCTLTFAASTLLGCSPTPAPTPSPTPAFASEDEAFAAAEETYRAYNDALNAVDIADPTSFETIYAFSSGSFQRADKENFSRMHAEGQTIAGDAVVLDFTGRRADTQTGTVKALACLDVGDVQVLNVEGASVVNPDRPDVYAIDLEFIDLNGSLLIDASNRAEDEACAGY</sequence>
<accession>A0A0F0L365</accession>
<dbReference type="RefSeq" id="WP_045279987.1">
    <property type="nucleotide sequence ID" value="NZ_JYIW01000026.1"/>
</dbReference>
<comment type="caution">
    <text evidence="2">The sequence shown here is derived from an EMBL/GenBank/DDBJ whole genome shotgun (WGS) entry which is preliminary data.</text>
</comment>
<dbReference type="PROSITE" id="PS51257">
    <property type="entry name" value="PROKAR_LIPOPROTEIN"/>
    <property type="match status" value="1"/>
</dbReference>
<proteinExistence type="predicted"/>
<dbReference type="Proteomes" id="UP000033640">
    <property type="component" value="Unassembled WGS sequence"/>
</dbReference>
<dbReference type="PATRIC" id="fig|82380.11.peg.2679"/>
<organism evidence="2 3">
    <name type="scientific">Microbacterium oxydans</name>
    <dbReference type="NCBI Taxonomy" id="82380"/>
    <lineage>
        <taxon>Bacteria</taxon>
        <taxon>Bacillati</taxon>
        <taxon>Actinomycetota</taxon>
        <taxon>Actinomycetes</taxon>
        <taxon>Micrococcales</taxon>
        <taxon>Microbacteriaceae</taxon>
        <taxon>Microbacterium</taxon>
    </lineage>
</organism>
<feature type="chain" id="PRO_5039055101" description="Nuclear transport factor 2 family protein" evidence="1">
    <location>
        <begin position="25"/>
        <end position="180"/>
    </location>
</feature>
<name>A0A0F0L365_9MICO</name>
<dbReference type="AlphaFoldDB" id="A0A0F0L365"/>
<protein>
    <recommendedName>
        <fullName evidence="4">Nuclear transport factor 2 family protein</fullName>
    </recommendedName>
</protein>
<dbReference type="EMBL" id="JYIW01000026">
    <property type="protein sequence ID" value="KJL27592.1"/>
    <property type="molecule type" value="Genomic_DNA"/>
</dbReference>
<keyword evidence="1" id="KW-0732">Signal</keyword>
<evidence type="ECO:0008006" key="4">
    <source>
        <dbReference type="Google" id="ProtNLM"/>
    </source>
</evidence>
<evidence type="ECO:0000313" key="3">
    <source>
        <dbReference type="Proteomes" id="UP000033640"/>
    </source>
</evidence>
<gene>
    <name evidence="2" type="ORF">RS83_02641</name>
</gene>
<feature type="signal peptide" evidence="1">
    <location>
        <begin position="1"/>
        <end position="24"/>
    </location>
</feature>
<reference evidence="2 3" key="1">
    <citation type="submission" date="2015-02" db="EMBL/GenBank/DDBJ databases">
        <title>Draft genome sequences of ten Microbacterium spp. with emphasis on heavy metal contaminated environments.</title>
        <authorList>
            <person name="Corretto E."/>
        </authorList>
    </citation>
    <scope>NUCLEOTIDE SEQUENCE [LARGE SCALE GENOMIC DNA]</scope>
    <source>
        <strain evidence="2 3">BEL4b</strain>
    </source>
</reference>
<evidence type="ECO:0000256" key="1">
    <source>
        <dbReference type="SAM" id="SignalP"/>
    </source>
</evidence>